<accession>A0ABS7YQ22</accession>
<dbReference type="RefSeq" id="WP_225251414.1">
    <property type="nucleotide sequence ID" value="NZ_JAIWIU010000120.1"/>
</dbReference>
<evidence type="ECO:0000313" key="1">
    <source>
        <dbReference type="EMBL" id="MCA2017768.1"/>
    </source>
</evidence>
<keyword evidence="2" id="KW-1185">Reference proteome</keyword>
<reference evidence="2" key="1">
    <citation type="submission" date="2023-07" db="EMBL/GenBank/DDBJ databases">
        <title>Molecular identification of indigenous halophilic bacteria isolated from red sea cost, biodegradation of synthetic dyes and assessment of degraded metabolite toxicity.</title>
        <authorList>
            <person name="Chaieb K."/>
            <person name="Altayb H.N."/>
        </authorList>
    </citation>
    <scope>NUCLEOTIDE SEQUENCE [LARGE SCALE GENOMIC DNA]</scope>
    <source>
        <strain evidence="2">K20</strain>
    </source>
</reference>
<comment type="caution">
    <text evidence="1">The sequence shown here is derived from an EMBL/GenBank/DDBJ whole genome shotgun (WGS) entry which is preliminary data.</text>
</comment>
<dbReference type="Proteomes" id="UP001199044">
    <property type="component" value="Unassembled WGS sequence"/>
</dbReference>
<proteinExistence type="predicted"/>
<protein>
    <submittedName>
        <fullName evidence="1">Uncharacterized protein</fullName>
    </submittedName>
</protein>
<evidence type="ECO:0000313" key="2">
    <source>
        <dbReference type="Proteomes" id="UP001199044"/>
    </source>
</evidence>
<gene>
    <name evidence="1" type="ORF">LDJ79_16730</name>
</gene>
<sequence length="86" mass="9964">MITSPIQRRCDINKRRTAQEWLCLIEQCQASSLTQNASVSTLYAKRKPTGTKHYFDSIDMLQLKKLTEKSELSRPFDPVALSDLYR</sequence>
<name>A0ABS7YQ22_9VIBR</name>
<organism evidence="1 2">
    <name type="scientific">Vibrio tritonius</name>
    <dbReference type="NCBI Taxonomy" id="1435069"/>
    <lineage>
        <taxon>Bacteria</taxon>
        <taxon>Pseudomonadati</taxon>
        <taxon>Pseudomonadota</taxon>
        <taxon>Gammaproteobacteria</taxon>
        <taxon>Vibrionales</taxon>
        <taxon>Vibrionaceae</taxon>
        <taxon>Vibrio</taxon>
    </lineage>
</organism>
<dbReference type="EMBL" id="JAIWIU010000120">
    <property type="protein sequence ID" value="MCA2017768.1"/>
    <property type="molecule type" value="Genomic_DNA"/>
</dbReference>